<evidence type="ECO:0000313" key="1">
    <source>
        <dbReference type="EMBL" id="CAH9099786.1"/>
    </source>
</evidence>
<comment type="caution">
    <text evidence="1">The sequence shown here is derived from an EMBL/GenBank/DDBJ whole genome shotgun (WGS) entry which is preliminary data.</text>
</comment>
<name>A0A9P0ZI07_CUSEU</name>
<gene>
    <name evidence="1" type="ORF">CEURO_LOCUS14624</name>
</gene>
<keyword evidence="2" id="KW-1185">Reference proteome</keyword>
<sequence length="99" mass="11620">MSYIFGGYLRMKWRMQQTLTRRKRQPPKNWENGLSLEYCSGDAFIKKATTLQIMKSAFTSFETMWFRSLIYLQHQLDLDLGRVGPGPAVLNSWTRDRPG</sequence>
<reference evidence="1" key="1">
    <citation type="submission" date="2022-07" db="EMBL/GenBank/DDBJ databases">
        <authorList>
            <person name="Macas J."/>
            <person name="Novak P."/>
            <person name="Neumann P."/>
        </authorList>
    </citation>
    <scope>NUCLEOTIDE SEQUENCE</scope>
</reference>
<dbReference type="Proteomes" id="UP001152484">
    <property type="component" value="Unassembled WGS sequence"/>
</dbReference>
<dbReference type="EMBL" id="CAMAPE010000038">
    <property type="protein sequence ID" value="CAH9099786.1"/>
    <property type="molecule type" value="Genomic_DNA"/>
</dbReference>
<accession>A0A9P0ZI07</accession>
<protein>
    <submittedName>
        <fullName evidence="1">Uncharacterized protein</fullName>
    </submittedName>
</protein>
<proteinExistence type="predicted"/>
<dbReference type="AlphaFoldDB" id="A0A9P0ZI07"/>
<evidence type="ECO:0000313" key="2">
    <source>
        <dbReference type="Proteomes" id="UP001152484"/>
    </source>
</evidence>
<organism evidence="1 2">
    <name type="scientific">Cuscuta europaea</name>
    <name type="common">European dodder</name>
    <dbReference type="NCBI Taxonomy" id="41803"/>
    <lineage>
        <taxon>Eukaryota</taxon>
        <taxon>Viridiplantae</taxon>
        <taxon>Streptophyta</taxon>
        <taxon>Embryophyta</taxon>
        <taxon>Tracheophyta</taxon>
        <taxon>Spermatophyta</taxon>
        <taxon>Magnoliopsida</taxon>
        <taxon>eudicotyledons</taxon>
        <taxon>Gunneridae</taxon>
        <taxon>Pentapetalae</taxon>
        <taxon>asterids</taxon>
        <taxon>lamiids</taxon>
        <taxon>Solanales</taxon>
        <taxon>Convolvulaceae</taxon>
        <taxon>Cuscuteae</taxon>
        <taxon>Cuscuta</taxon>
        <taxon>Cuscuta subgen. Cuscuta</taxon>
    </lineage>
</organism>